<dbReference type="InterPro" id="IPR019405">
    <property type="entry name" value="Lactonase_7-beta_prop"/>
</dbReference>
<keyword evidence="2" id="KW-0119">Carbohydrate metabolism</keyword>
<dbReference type="EMBL" id="MORL01000050">
    <property type="protein sequence ID" value="OIN55624.1"/>
    <property type="molecule type" value="Genomic_DNA"/>
</dbReference>
<dbReference type="InterPro" id="IPR011048">
    <property type="entry name" value="Haem_d1_sf"/>
</dbReference>
<dbReference type="InterPro" id="IPR050282">
    <property type="entry name" value="Cycloisomerase_2"/>
</dbReference>
<dbReference type="SUPFAM" id="SSF51004">
    <property type="entry name" value="C-terminal (heme d1) domain of cytochrome cd1-nitrite reductase"/>
    <property type="match status" value="1"/>
</dbReference>
<dbReference type="AlphaFoldDB" id="A0A1S2VA58"/>
<keyword evidence="2" id="KW-0313">Glucose metabolism</keyword>
<dbReference type="PANTHER" id="PTHR30344:SF1">
    <property type="entry name" value="6-PHOSPHOGLUCONOLACTONASE"/>
    <property type="match status" value="1"/>
</dbReference>
<feature type="signal peptide" evidence="3">
    <location>
        <begin position="1"/>
        <end position="19"/>
    </location>
</feature>
<protein>
    <submittedName>
        <fullName evidence="4">6-phosphogluconolactonase</fullName>
    </submittedName>
</protein>
<gene>
    <name evidence="4" type="ORF">BLX24_29100</name>
</gene>
<dbReference type="GO" id="GO:0006006">
    <property type="term" value="P:glucose metabolic process"/>
    <property type="evidence" value="ECO:0007669"/>
    <property type="project" value="UniProtKB-KW"/>
</dbReference>
<evidence type="ECO:0000256" key="1">
    <source>
        <dbReference type="ARBA" id="ARBA00005564"/>
    </source>
</evidence>
<evidence type="ECO:0000256" key="2">
    <source>
        <dbReference type="ARBA" id="ARBA00022526"/>
    </source>
</evidence>
<evidence type="ECO:0000313" key="4">
    <source>
        <dbReference type="EMBL" id="OIN55624.1"/>
    </source>
</evidence>
<sequence>MKALMIQSVATLVSFYALAQKPVRFYVGSLTPGPTSLISLVELDGKSGVITSLDTFNYCKGPGYIALSQDKKILYAATQSSELKSFSIAQTGKLTPISSQASGGVNPCHVAIHPAGMLALLAHYTSGSLSVLPIREGKILEATYTEQYTGDGPNKPRQDKAHAHCSAFTPDGKYAFVTDLGTDRIMNYAVDATRNSIRANPEQAYFKTKAGVGPRHMAMHPSGKYMYVINELDASVTTLAITKKGVLQELQTLPSLPSSFSGVNTAAAIRLHPGGKFLYVSNRGYNGITAFKITANGRLEQIDSKTESIDTPRDFNIDPSGKYMLVANMGNDSISLFELNSETGLMTYKSKGIRISKPTCIVFL</sequence>
<reference evidence="4 5" key="1">
    <citation type="submission" date="2016-10" db="EMBL/GenBank/DDBJ databases">
        <title>Arsenicibacter rosenii gen. nov., sp. nov., an efficient arsenic-methylating bacterium isolated from an arsenic-contaminated paddy soil.</title>
        <authorList>
            <person name="Huang K."/>
        </authorList>
    </citation>
    <scope>NUCLEOTIDE SEQUENCE [LARGE SCALE GENOMIC DNA]</scope>
    <source>
        <strain evidence="4 5">SM-1</strain>
    </source>
</reference>
<dbReference type="InterPro" id="IPR015943">
    <property type="entry name" value="WD40/YVTN_repeat-like_dom_sf"/>
</dbReference>
<comment type="similarity">
    <text evidence="1">Belongs to the cycloisomerase 2 family.</text>
</comment>
<keyword evidence="3" id="KW-0732">Signal</keyword>
<dbReference type="Gene3D" id="2.130.10.10">
    <property type="entry name" value="YVTN repeat-like/Quinoprotein amine dehydrogenase"/>
    <property type="match status" value="1"/>
</dbReference>
<evidence type="ECO:0000313" key="5">
    <source>
        <dbReference type="Proteomes" id="UP000181790"/>
    </source>
</evidence>
<evidence type="ECO:0000256" key="3">
    <source>
        <dbReference type="SAM" id="SignalP"/>
    </source>
</evidence>
<dbReference type="Pfam" id="PF10282">
    <property type="entry name" value="Lactonase"/>
    <property type="match status" value="1"/>
</dbReference>
<dbReference type="GO" id="GO:0005829">
    <property type="term" value="C:cytosol"/>
    <property type="evidence" value="ECO:0007669"/>
    <property type="project" value="TreeGrafter"/>
</dbReference>
<organism evidence="4 5">
    <name type="scientific">Arsenicibacter rosenii</name>
    <dbReference type="NCBI Taxonomy" id="1750698"/>
    <lineage>
        <taxon>Bacteria</taxon>
        <taxon>Pseudomonadati</taxon>
        <taxon>Bacteroidota</taxon>
        <taxon>Cytophagia</taxon>
        <taxon>Cytophagales</taxon>
        <taxon>Spirosomataceae</taxon>
        <taxon>Arsenicibacter</taxon>
    </lineage>
</organism>
<dbReference type="Proteomes" id="UP000181790">
    <property type="component" value="Unassembled WGS sequence"/>
</dbReference>
<accession>A0A1S2VA58</accession>
<dbReference type="GO" id="GO:0017057">
    <property type="term" value="F:6-phosphogluconolactonase activity"/>
    <property type="evidence" value="ECO:0007669"/>
    <property type="project" value="TreeGrafter"/>
</dbReference>
<comment type="caution">
    <text evidence="4">The sequence shown here is derived from an EMBL/GenBank/DDBJ whole genome shotgun (WGS) entry which is preliminary data.</text>
</comment>
<dbReference type="PANTHER" id="PTHR30344">
    <property type="entry name" value="6-PHOSPHOGLUCONOLACTONASE-RELATED"/>
    <property type="match status" value="1"/>
</dbReference>
<keyword evidence="5" id="KW-1185">Reference proteome</keyword>
<name>A0A1S2VA58_9BACT</name>
<feature type="chain" id="PRO_5010331523" evidence="3">
    <location>
        <begin position="20"/>
        <end position="364"/>
    </location>
</feature>
<proteinExistence type="inferred from homology"/>